<sequence>MKKSKKLKNLFLLTFGVILLIGLVGFIALFITINNLPSVELLQSRHINESTKIFDRTGEVLLFELYGEERRTVIPFDQIPEIVKQSTLVIEDVNFYNHGAVDIKGILRAALINAKTGSISQGGSTITQQFAKTAFLTLDRTFVRKFKEAILSYQLEKTFSKDEILGLYLNQIPYGSNAYGI</sequence>
<keyword evidence="3" id="KW-0328">Glycosyltransferase</keyword>
<dbReference type="PANTHER" id="PTHR32282">
    <property type="entry name" value="BINDING PROTEIN TRANSPEPTIDASE, PUTATIVE-RELATED"/>
    <property type="match status" value="1"/>
</dbReference>
<dbReference type="PANTHER" id="PTHR32282:SF11">
    <property type="entry name" value="PENICILLIN-BINDING PROTEIN 1B"/>
    <property type="match status" value="1"/>
</dbReference>
<dbReference type="GO" id="GO:0071555">
    <property type="term" value="P:cell wall organization"/>
    <property type="evidence" value="ECO:0007669"/>
    <property type="project" value="UniProtKB-KW"/>
</dbReference>
<evidence type="ECO:0000313" key="13">
    <source>
        <dbReference type="EMBL" id="PIT93311.1"/>
    </source>
</evidence>
<dbReference type="Pfam" id="PF00912">
    <property type="entry name" value="Transgly"/>
    <property type="match status" value="1"/>
</dbReference>
<keyword evidence="4" id="KW-0808">Transferase</keyword>
<organism evidence="13 14">
    <name type="scientific">Candidatus Harrisonbacteria bacterium CG10_big_fil_rev_8_21_14_0_10_38_8</name>
    <dbReference type="NCBI Taxonomy" id="1974582"/>
    <lineage>
        <taxon>Bacteria</taxon>
        <taxon>Candidatus Harrisoniibacteriota</taxon>
    </lineage>
</organism>
<evidence type="ECO:0000256" key="11">
    <source>
        <dbReference type="SAM" id="Phobius"/>
    </source>
</evidence>
<feature type="transmembrane region" description="Helical" evidence="11">
    <location>
        <begin position="12"/>
        <end position="33"/>
    </location>
</feature>
<accession>A0A2M6WKH9</accession>
<dbReference type="EC" id="2.4.99.28" evidence="9"/>
<keyword evidence="7 11" id="KW-0472">Membrane</keyword>
<evidence type="ECO:0000256" key="8">
    <source>
        <dbReference type="ARBA" id="ARBA00023316"/>
    </source>
</evidence>
<evidence type="ECO:0000256" key="7">
    <source>
        <dbReference type="ARBA" id="ARBA00023136"/>
    </source>
</evidence>
<dbReference type="Proteomes" id="UP000229112">
    <property type="component" value="Unassembled WGS sequence"/>
</dbReference>
<keyword evidence="11" id="KW-1133">Transmembrane helix</keyword>
<feature type="domain" description="Glycosyl transferase family 51" evidence="12">
    <location>
        <begin position="65"/>
        <end position="181"/>
    </location>
</feature>
<comment type="catalytic activity">
    <reaction evidence="10">
        <text>[GlcNAc-(1-&gt;4)-Mur2Ac(oyl-L-Ala-gamma-D-Glu-L-Lys-D-Ala-D-Ala)](n)-di-trans,octa-cis-undecaprenyl diphosphate + beta-D-GlcNAc-(1-&gt;4)-Mur2Ac(oyl-L-Ala-gamma-D-Glu-L-Lys-D-Ala-D-Ala)-di-trans,octa-cis-undecaprenyl diphosphate = [GlcNAc-(1-&gt;4)-Mur2Ac(oyl-L-Ala-gamma-D-Glu-L-Lys-D-Ala-D-Ala)](n+1)-di-trans,octa-cis-undecaprenyl diphosphate + di-trans,octa-cis-undecaprenyl diphosphate + H(+)</text>
        <dbReference type="Rhea" id="RHEA:23708"/>
        <dbReference type="Rhea" id="RHEA-COMP:9602"/>
        <dbReference type="Rhea" id="RHEA-COMP:9603"/>
        <dbReference type="ChEBI" id="CHEBI:15378"/>
        <dbReference type="ChEBI" id="CHEBI:58405"/>
        <dbReference type="ChEBI" id="CHEBI:60033"/>
        <dbReference type="ChEBI" id="CHEBI:78435"/>
        <dbReference type="EC" id="2.4.99.28"/>
    </reaction>
</comment>
<evidence type="ECO:0000256" key="3">
    <source>
        <dbReference type="ARBA" id="ARBA00022676"/>
    </source>
</evidence>
<proteinExistence type="predicted"/>
<evidence type="ECO:0000256" key="6">
    <source>
        <dbReference type="ARBA" id="ARBA00022984"/>
    </source>
</evidence>
<dbReference type="InterPro" id="IPR001264">
    <property type="entry name" value="Glyco_trans_51"/>
</dbReference>
<evidence type="ECO:0000256" key="10">
    <source>
        <dbReference type="ARBA" id="ARBA00049902"/>
    </source>
</evidence>
<keyword evidence="2" id="KW-1003">Cell membrane</keyword>
<evidence type="ECO:0000259" key="12">
    <source>
        <dbReference type="Pfam" id="PF00912"/>
    </source>
</evidence>
<evidence type="ECO:0000256" key="1">
    <source>
        <dbReference type="ARBA" id="ARBA00004236"/>
    </source>
</evidence>
<dbReference type="Gene3D" id="1.10.3810.10">
    <property type="entry name" value="Biosynthetic peptidoglycan transglycosylase-like"/>
    <property type="match status" value="1"/>
</dbReference>
<keyword evidence="5" id="KW-0133">Cell shape</keyword>
<protein>
    <recommendedName>
        <fullName evidence="9">peptidoglycan glycosyltransferase</fullName>
        <ecNumber evidence="9">2.4.99.28</ecNumber>
    </recommendedName>
</protein>
<dbReference type="SUPFAM" id="SSF53955">
    <property type="entry name" value="Lysozyme-like"/>
    <property type="match status" value="1"/>
</dbReference>
<evidence type="ECO:0000256" key="9">
    <source>
        <dbReference type="ARBA" id="ARBA00044770"/>
    </source>
</evidence>
<evidence type="ECO:0000256" key="2">
    <source>
        <dbReference type="ARBA" id="ARBA00022475"/>
    </source>
</evidence>
<gene>
    <name evidence="13" type="ORF">COU06_00590</name>
</gene>
<dbReference type="AlphaFoldDB" id="A0A2M6WKH9"/>
<evidence type="ECO:0000256" key="4">
    <source>
        <dbReference type="ARBA" id="ARBA00022679"/>
    </source>
</evidence>
<dbReference type="GO" id="GO:0030288">
    <property type="term" value="C:outer membrane-bounded periplasmic space"/>
    <property type="evidence" value="ECO:0007669"/>
    <property type="project" value="TreeGrafter"/>
</dbReference>
<dbReference type="GO" id="GO:0009252">
    <property type="term" value="P:peptidoglycan biosynthetic process"/>
    <property type="evidence" value="ECO:0007669"/>
    <property type="project" value="UniProtKB-KW"/>
</dbReference>
<dbReference type="GO" id="GO:0008955">
    <property type="term" value="F:peptidoglycan glycosyltransferase activity"/>
    <property type="evidence" value="ECO:0007669"/>
    <property type="project" value="UniProtKB-EC"/>
</dbReference>
<name>A0A2M6WKH9_9BACT</name>
<keyword evidence="11" id="KW-0812">Transmembrane</keyword>
<reference evidence="14" key="1">
    <citation type="submission" date="2017-09" db="EMBL/GenBank/DDBJ databases">
        <title>Depth-based differentiation of microbial function through sediment-hosted aquifers and enrichment of novel symbionts in the deep terrestrial subsurface.</title>
        <authorList>
            <person name="Probst A.J."/>
            <person name="Ladd B."/>
            <person name="Jarett J.K."/>
            <person name="Geller-Mcgrath D.E."/>
            <person name="Sieber C.M.K."/>
            <person name="Emerson J.B."/>
            <person name="Anantharaman K."/>
            <person name="Thomas B.C."/>
            <person name="Malmstrom R."/>
            <person name="Stieglmeier M."/>
            <person name="Klingl A."/>
            <person name="Woyke T."/>
            <person name="Ryan C.M."/>
            <person name="Banfield J.F."/>
        </authorList>
    </citation>
    <scope>NUCLEOTIDE SEQUENCE [LARGE SCALE GENOMIC DNA]</scope>
</reference>
<evidence type="ECO:0000256" key="5">
    <source>
        <dbReference type="ARBA" id="ARBA00022960"/>
    </source>
</evidence>
<dbReference type="GO" id="GO:0005886">
    <property type="term" value="C:plasma membrane"/>
    <property type="evidence" value="ECO:0007669"/>
    <property type="project" value="UniProtKB-SubCell"/>
</dbReference>
<comment type="subcellular location">
    <subcellularLocation>
        <location evidence="1">Cell membrane</location>
    </subcellularLocation>
</comment>
<dbReference type="InterPro" id="IPR023346">
    <property type="entry name" value="Lysozyme-like_dom_sf"/>
</dbReference>
<dbReference type="InterPro" id="IPR050396">
    <property type="entry name" value="Glycosyltr_51/Transpeptidase"/>
</dbReference>
<comment type="caution">
    <text evidence="13">The sequence shown here is derived from an EMBL/GenBank/DDBJ whole genome shotgun (WGS) entry which is preliminary data.</text>
</comment>
<feature type="non-terminal residue" evidence="13">
    <location>
        <position position="181"/>
    </location>
</feature>
<keyword evidence="6" id="KW-0573">Peptidoglycan synthesis</keyword>
<keyword evidence="8" id="KW-0961">Cell wall biogenesis/degradation</keyword>
<dbReference type="GO" id="GO:0008360">
    <property type="term" value="P:regulation of cell shape"/>
    <property type="evidence" value="ECO:0007669"/>
    <property type="project" value="UniProtKB-KW"/>
</dbReference>
<dbReference type="InterPro" id="IPR036950">
    <property type="entry name" value="PBP_transglycosylase"/>
</dbReference>
<evidence type="ECO:0000313" key="14">
    <source>
        <dbReference type="Proteomes" id="UP000229112"/>
    </source>
</evidence>
<dbReference type="EMBL" id="PFAY01000004">
    <property type="protein sequence ID" value="PIT93311.1"/>
    <property type="molecule type" value="Genomic_DNA"/>
</dbReference>